<dbReference type="SUPFAM" id="SSF52047">
    <property type="entry name" value="RNI-like"/>
    <property type="match status" value="1"/>
</dbReference>
<reference evidence="6" key="1">
    <citation type="journal article" date="2022" name="bioRxiv">
        <title>Genomics of Preaxostyla Flagellates Illuminates Evolutionary Transitions and the Path Towards Mitochondrial Loss.</title>
        <authorList>
            <person name="Novak L.V.F."/>
            <person name="Treitli S.C."/>
            <person name="Pyrih J."/>
            <person name="Halakuc P."/>
            <person name="Pipaliya S.V."/>
            <person name="Vacek V."/>
            <person name="Brzon O."/>
            <person name="Soukal P."/>
            <person name="Eme L."/>
            <person name="Dacks J.B."/>
            <person name="Karnkowska A."/>
            <person name="Elias M."/>
            <person name="Hampl V."/>
        </authorList>
    </citation>
    <scope>NUCLEOTIDE SEQUENCE</scope>
    <source>
        <strain evidence="6">RCP-MX</strain>
    </source>
</reference>
<dbReference type="EMBL" id="JAPMOS010000003">
    <property type="protein sequence ID" value="KAJ4462439.1"/>
    <property type="molecule type" value="Genomic_DNA"/>
</dbReference>
<proteinExistence type="predicted"/>
<evidence type="ECO:0000256" key="5">
    <source>
        <dbReference type="SAM" id="MobiDB-lite"/>
    </source>
</evidence>
<protein>
    <submittedName>
        <fullName evidence="6">Uncharacterized protein</fullName>
    </submittedName>
</protein>
<dbReference type="Gene3D" id="3.80.10.10">
    <property type="entry name" value="Ribonuclease Inhibitor"/>
    <property type="match status" value="2"/>
</dbReference>
<evidence type="ECO:0000256" key="3">
    <source>
        <dbReference type="ARBA" id="ARBA00022737"/>
    </source>
</evidence>
<dbReference type="Proteomes" id="UP001141327">
    <property type="component" value="Unassembled WGS sequence"/>
</dbReference>
<dbReference type="Pfam" id="PF13516">
    <property type="entry name" value="LRR_6"/>
    <property type="match status" value="1"/>
</dbReference>
<keyword evidence="7" id="KW-1185">Reference proteome</keyword>
<dbReference type="PANTHER" id="PTHR24113">
    <property type="entry name" value="RAN GTPASE-ACTIVATING PROTEIN 1"/>
    <property type="match status" value="1"/>
</dbReference>
<evidence type="ECO:0000313" key="6">
    <source>
        <dbReference type="EMBL" id="KAJ4462439.1"/>
    </source>
</evidence>
<evidence type="ECO:0000313" key="7">
    <source>
        <dbReference type="Proteomes" id="UP001141327"/>
    </source>
</evidence>
<accession>A0ABQ8UYH0</accession>
<dbReference type="InterPro" id="IPR027038">
    <property type="entry name" value="RanGap"/>
</dbReference>
<dbReference type="InterPro" id="IPR032675">
    <property type="entry name" value="LRR_dom_sf"/>
</dbReference>
<feature type="coiled-coil region" evidence="4">
    <location>
        <begin position="612"/>
        <end position="813"/>
    </location>
</feature>
<evidence type="ECO:0000256" key="1">
    <source>
        <dbReference type="ARBA" id="ARBA00022468"/>
    </source>
</evidence>
<dbReference type="InterPro" id="IPR001611">
    <property type="entry name" value="Leu-rich_rpt"/>
</dbReference>
<feature type="compositionally biased region" description="Basic and acidic residues" evidence="5">
    <location>
        <begin position="459"/>
        <end position="484"/>
    </location>
</feature>
<dbReference type="PANTHER" id="PTHR24113:SF12">
    <property type="entry name" value="RAN GTPASE-ACTIVATING PROTEIN 1"/>
    <property type="match status" value="1"/>
</dbReference>
<keyword evidence="4" id="KW-0175">Coiled coil</keyword>
<organism evidence="6 7">
    <name type="scientific">Paratrimastix pyriformis</name>
    <dbReference type="NCBI Taxonomy" id="342808"/>
    <lineage>
        <taxon>Eukaryota</taxon>
        <taxon>Metamonada</taxon>
        <taxon>Preaxostyla</taxon>
        <taxon>Paratrimastigidae</taxon>
        <taxon>Paratrimastix</taxon>
    </lineage>
</organism>
<name>A0ABQ8UYH0_9EUKA</name>
<evidence type="ECO:0000256" key="2">
    <source>
        <dbReference type="ARBA" id="ARBA00022614"/>
    </source>
</evidence>
<dbReference type="SMART" id="SM00368">
    <property type="entry name" value="LRR_RI"/>
    <property type="match status" value="3"/>
</dbReference>
<feature type="region of interest" description="Disordered" evidence="5">
    <location>
        <begin position="451"/>
        <end position="513"/>
    </location>
</feature>
<keyword evidence="2" id="KW-0433">Leucine-rich repeat</keyword>
<sequence>MLSNGTGGSSSIFRDAYVTKCEEFGCTPMADVLSRADDAHDGILSLSNIVLNETHAAAVSSALQKDTTISIVKFRDCFLSDQGLSHLVAILKASPHITGLDLKSNGIGPEGCRRLAEVLRTNTTLLSLSLQWNETRTGALLEGLGANQGLLELDLRNNYLGAEAFAALARSLRANHSLQKLDLRYNKGRLAEGKMLAAAVRENESLTEVLCDFNDFDPADLQDIGRPPPPLHPQACVGKHTPVDTYTRRGVSYRASVLGVHISVIPPGPLTTHRCARPRLFFGGRFDGGGMTGGCAAVSVARNQVLITRREGDQSALARGWPLPPHLPLPCIPFPLHLLSCLSLHLPPVSNCSVRAQHARALESMQRQHDAHVHERDTELADLRARVAQLEEAARAADRSHEEACQKAAAQLGELGQVRTQLTEATQQLHQARAQGDRLAQARAAEAEEARQRVASLEGDLRAAQEREGRAKRGADEERTKLLEKVCLPAPPPATIRPDTRSGGPPDIRPRPCVTPVQCTASGEALRETQARLGQAQAALDAQTRGAEELQPPSLPPAPTSAAAPPPPPGQLQAERTEHERAMRDKQVELENAGVQAEQRLSALAAQHAEHKRVMEGRLAGLEEARARANEDAKQQGLLLAQVREADKQALEQLQMKLKEEEELRLEEMAERLAKIQDARQALQLNCDRQTARIGELEVQLQRATRAHQDEVAREQHRREDLQVNFEAARQALSQERASVASLQTECEAVRTQLAQARAEVVQNKQEAQAARAEQLGAKTALETLRRETAARTKLAEDQLAQAREELTRARAADNQRLRDLGTELTELITGAINQTRRKAGFEATR</sequence>
<evidence type="ECO:0000256" key="4">
    <source>
        <dbReference type="SAM" id="Coils"/>
    </source>
</evidence>
<comment type="caution">
    <text evidence="6">The sequence shown here is derived from an EMBL/GenBank/DDBJ whole genome shotgun (WGS) entry which is preliminary data.</text>
</comment>
<gene>
    <name evidence="6" type="ORF">PAPYR_1077</name>
</gene>
<feature type="region of interest" description="Disordered" evidence="5">
    <location>
        <begin position="532"/>
        <end position="581"/>
    </location>
</feature>
<feature type="compositionally biased region" description="Pro residues" evidence="5">
    <location>
        <begin position="553"/>
        <end position="570"/>
    </location>
</feature>
<keyword evidence="3" id="KW-0677">Repeat</keyword>
<keyword evidence="1" id="KW-0343">GTPase activation</keyword>